<dbReference type="EMBL" id="CAJVPT010027120">
    <property type="protein sequence ID" value="CAG8682262.1"/>
    <property type="molecule type" value="Genomic_DNA"/>
</dbReference>
<dbReference type="Proteomes" id="UP000789525">
    <property type="component" value="Unassembled WGS sequence"/>
</dbReference>
<organism evidence="1 2">
    <name type="scientific">Acaulospora colombiana</name>
    <dbReference type="NCBI Taxonomy" id="27376"/>
    <lineage>
        <taxon>Eukaryota</taxon>
        <taxon>Fungi</taxon>
        <taxon>Fungi incertae sedis</taxon>
        <taxon>Mucoromycota</taxon>
        <taxon>Glomeromycotina</taxon>
        <taxon>Glomeromycetes</taxon>
        <taxon>Diversisporales</taxon>
        <taxon>Acaulosporaceae</taxon>
        <taxon>Acaulospora</taxon>
    </lineage>
</organism>
<evidence type="ECO:0000313" key="1">
    <source>
        <dbReference type="EMBL" id="CAG8682262.1"/>
    </source>
</evidence>
<name>A0ACA9NZS6_9GLOM</name>
<proteinExistence type="predicted"/>
<reference evidence="1" key="1">
    <citation type="submission" date="2021-06" db="EMBL/GenBank/DDBJ databases">
        <authorList>
            <person name="Kallberg Y."/>
            <person name="Tangrot J."/>
            <person name="Rosling A."/>
        </authorList>
    </citation>
    <scope>NUCLEOTIDE SEQUENCE</scope>
    <source>
        <strain evidence="1">CL356</strain>
    </source>
</reference>
<comment type="caution">
    <text evidence="1">The sequence shown here is derived from an EMBL/GenBank/DDBJ whole genome shotgun (WGS) entry which is preliminary data.</text>
</comment>
<gene>
    <name evidence="1" type="ORF">ACOLOM_LOCUS9393</name>
</gene>
<keyword evidence="2" id="KW-1185">Reference proteome</keyword>
<sequence length="560" mass="63887">MLRSRCRVQGLWTFLDVARSKQVGWFQPPQRPLALCTKLVKQGYNKHLEPSICPTTPWFMKLSQLPADILLLVASFLDVNTLVSFSQAFRSVYSLSRSSVTWWLYDLAVGYLPSIKPISSYSADELRNAALRAHRAWDKLCQPTPLVKIDAHLTEKLSTERGEALDYTKGIQTDSISFDPNNLTIEGGRSSEVIVPGTPYLFYIQQSTELEDHNSPRLFSIVFRHLRKPDIYQRWGLPSGDFMVPRVEPLPQLAALKVDHRTIRYSAFIRLIEVKLLDTSFSEDLLRQEEPGHTINEQNQFATMTLLWAFQFPTIAEEATRQKDNTTSPTLHYRTLQSARYSDDDLRKMAYGSRSGVIRPPTIFDIGHNIVYWVQNLGDRLSSSPYCAPLVTVVEYHDAGQAGHAPVKRFTLKPGRWTTGKEKYQYVISATLIRAPSFSLPPHWTLLLVVNGQTPSIYTIPSSFITSTEFMVNSLFQPPPNPMDECISQFKVTLPVSTEEDSIETDQVPRRKRHYGPDEPYGPLYALRLHWDHDIGPVPLHSLPQSWQEHLQEADKSESK</sequence>
<accession>A0ACA9NZS6</accession>
<feature type="non-terminal residue" evidence="1">
    <location>
        <position position="560"/>
    </location>
</feature>
<evidence type="ECO:0000313" key="2">
    <source>
        <dbReference type="Proteomes" id="UP000789525"/>
    </source>
</evidence>
<protein>
    <submittedName>
        <fullName evidence="1">9909_t:CDS:1</fullName>
    </submittedName>
</protein>